<sequence length="115" mass="13345">MAYSKLARTRPNFYKDSDYDENAYGGSNHRDGNFTHRRQIEIGNFSSHAKTFDLIPYDDYRGYDAGVNDTYDYCENNPYDYYKGNHDCYDYGDQSCGRGVNHEELVDEKYVGVGV</sequence>
<organism evidence="1 2">
    <name type="scientific">Catharanthus roseus</name>
    <name type="common">Madagascar periwinkle</name>
    <name type="synonym">Vinca rosea</name>
    <dbReference type="NCBI Taxonomy" id="4058"/>
    <lineage>
        <taxon>Eukaryota</taxon>
        <taxon>Viridiplantae</taxon>
        <taxon>Streptophyta</taxon>
        <taxon>Embryophyta</taxon>
        <taxon>Tracheophyta</taxon>
        <taxon>Spermatophyta</taxon>
        <taxon>Magnoliopsida</taxon>
        <taxon>eudicotyledons</taxon>
        <taxon>Gunneridae</taxon>
        <taxon>Pentapetalae</taxon>
        <taxon>asterids</taxon>
        <taxon>lamiids</taxon>
        <taxon>Gentianales</taxon>
        <taxon>Apocynaceae</taxon>
        <taxon>Rauvolfioideae</taxon>
        <taxon>Vinceae</taxon>
        <taxon>Catharanthinae</taxon>
        <taxon>Catharanthus</taxon>
    </lineage>
</organism>
<proteinExistence type="predicted"/>
<keyword evidence="2" id="KW-1185">Reference proteome</keyword>
<comment type="caution">
    <text evidence="1">The sequence shown here is derived from an EMBL/GenBank/DDBJ whole genome shotgun (WGS) entry which is preliminary data.</text>
</comment>
<evidence type="ECO:0000313" key="2">
    <source>
        <dbReference type="Proteomes" id="UP001060085"/>
    </source>
</evidence>
<gene>
    <name evidence="1" type="ORF">M9H77_16807</name>
</gene>
<dbReference type="Proteomes" id="UP001060085">
    <property type="component" value="Linkage Group LG04"/>
</dbReference>
<dbReference type="EMBL" id="CM044704">
    <property type="protein sequence ID" value="KAI5666954.1"/>
    <property type="molecule type" value="Genomic_DNA"/>
</dbReference>
<reference evidence="2" key="1">
    <citation type="journal article" date="2023" name="Nat. Plants">
        <title>Single-cell RNA sequencing provides a high-resolution roadmap for understanding the multicellular compartmentation of specialized metabolism.</title>
        <authorList>
            <person name="Sun S."/>
            <person name="Shen X."/>
            <person name="Li Y."/>
            <person name="Li Y."/>
            <person name="Wang S."/>
            <person name="Li R."/>
            <person name="Zhang H."/>
            <person name="Shen G."/>
            <person name="Guo B."/>
            <person name="Wei J."/>
            <person name="Xu J."/>
            <person name="St-Pierre B."/>
            <person name="Chen S."/>
            <person name="Sun C."/>
        </authorList>
    </citation>
    <scope>NUCLEOTIDE SEQUENCE [LARGE SCALE GENOMIC DNA]</scope>
</reference>
<name>A0ACC0B2T5_CATRO</name>
<accession>A0ACC0B2T5</accession>
<evidence type="ECO:0000313" key="1">
    <source>
        <dbReference type="EMBL" id="KAI5666954.1"/>
    </source>
</evidence>
<protein>
    <submittedName>
        <fullName evidence="1">Uncharacterized protein</fullName>
    </submittedName>
</protein>